<evidence type="ECO:0000313" key="3">
    <source>
        <dbReference type="EMBL" id="GBG15710.1"/>
    </source>
</evidence>
<dbReference type="PANTHER" id="PTHR30203:SF24">
    <property type="entry name" value="BLR4935 PROTEIN"/>
    <property type="match status" value="1"/>
</dbReference>
<sequence>MFDPTDIAGVRGTSAFMRHLVGVLLSFCVLPAMAAPLTLEQAWQLAEQANPSLRAAQANIAAFEGAATDARAVLWNNPQLSGDLVRRQIPSSQNAREWNIGIAQTFELAGQQGYRRAATQQELAAAKATYEETRRQLHAEVEKRFVRVLGLQSRIGIETDTIRLIQEASAAVQKRVRVGEDTKLEGNLASVEVGRANNQIVAFKEQLIDARADLATLLQLPPDQLPEVAGDLQRQHAAYSLDDLLSSTASRAQLQALEHRSQAAQTRLALERASVYPDVTLGLSAGQEGPAGTRENLTGLSVSIPLPLFRRNATGIGRAMADLTQTEIEKTAADREAKAQVIAAWRKLESLRERVQRLNETILPSLEENQRLATKAFNAGEIGLIDLLVVSRQSIDGRRDGLDALIELAQTRVDLEQAAGWTAATSDSLLESQPQQTTEQQQ</sequence>
<evidence type="ECO:0000256" key="1">
    <source>
        <dbReference type="ARBA" id="ARBA00007613"/>
    </source>
</evidence>
<comment type="similarity">
    <text evidence="1">Belongs to the outer membrane factor (OMF) (TC 1.B.17) family.</text>
</comment>
<dbReference type="AlphaFoldDB" id="A0A2R5FBX4"/>
<name>A0A2R5FBX4_9PROT</name>
<reference evidence="3 4" key="1">
    <citation type="journal article" date="2018" name="Environ. Microbiol.">
        <title>Isolation and genomic characterization of Novimethylophilus kurashikiensis gen. nov. sp. nov., a new lanthanide-dependent methylotrophic species of Methylophilaceae.</title>
        <authorList>
            <person name="Lv H."/>
            <person name="Sahin N."/>
            <person name="Tani A."/>
        </authorList>
    </citation>
    <scope>NUCLEOTIDE SEQUENCE [LARGE SCALE GENOMIC DNA]</scope>
    <source>
        <strain evidence="3 4">La2-4</strain>
    </source>
</reference>
<dbReference type="EMBL" id="BDOQ01000019">
    <property type="protein sequence ID" value="GBG15710.1"/>
    <property type="molecule type" value="Genomic_DNA"/>
</dbReference>
<dbReference type="RefSeq" id="WP_227871541.1">
    <property type="nucleotide sequence ID" value="NZ_BDOQ01000019.1"/>
</dbReference>
<accession>A0A2R5FBX4</accession>
<comment type="caution">
    <text evidence="3">The sequence shown here is derived from an EMBL/GenBank/DDBJ whole genome shotgun (WGS) entry which is preliminary data.</text>
</comment>
<dbReference type="Pfam" id="PF02321">
    <property type="entry name" value="OEP"/>
    <property type="match status" value="2"/>
</dbReference>
<gene>
    <name evidence="3" type="primary">czcC</name>
    <name evidence="3" type="ORF">NMK_3321</name>
</gene>
<dbReference type="PANTHER" id="PTHR30203">
    <property type="entry name" value="OUTER MEMBRANE CATION EFFLUX PROTEIN"/>
    <property type="match status" value="1"/>
</dbReference>
<proteinExistence type="inferred from homology"/>
<feature type="coiled-coil region" evidence="2">
    <location>
        <begin position="116"/>
        <end position="143"/>
    </location>
</feature>
<evidence type="ECO:0000256" key="2">
    <source>
        <dbReference type="SAM" id="Coils"/>
    </source>
</evidence>
<dbReference type="Proteomes" id="UP000245081">
    <property type="component" value="Unassembled WGS sequence"/>
</dbReference>
<dbReference type="GO" id="GO:0015562">
    <property type="term" value="F:efflux transmembrane transporter activity"/>
    <property type="evidence" value="ECO:0007669"/>
    <property type="project" value="InterPro"/>
</dbReference>
<dbReference type="InterPro" id="IPR003423">
    <property type="entry name" value="OMP_efflux"/>
</dbReference>
<dbReference type="SUPFAM" id="SSF56954">
    <property type="entry name" value="Outer membrane efflux proteins (OEP)"/>
    <property type="match status" value="1"/>
</dbReference>
<evidence type="ECO:0000313" key="4">
    <source>
        <dbReference type="Proteomes" id="UP000245081"/>
    </source>
</evidence>
<protein>
    <submittedName>
        <fullName evidence="3">Outer membrane protein, cobalt-zinc-cadmium efflux system</fullName>
    </submittedName>
</protein>
<dbReference type="Gene3D" id="1.20.1600.10">
    <property type="entry name" value="Outer membrane efflux proteins (OEP)"/>
    <property type="match status" value="1"/>
</dbReference>
<keyword evidence="2" id="KW-0175">Coiled coil</keyword>
<organism evidence="3 4">
    <name type="scientific">Novimethylophilus kurashikiensis</name>
    <dbReference type="NCBI Taxonomy" id="1825523"/>
    <lineage>
        <taxon>Bacteria</taxon>
        <taxon>Pseudomonadati</taxon>
        <taxon>Pseudomonadota</taxon>
        <taxon>Betaproteobacteria</taxon>
        <taxon>Nitrosomonadales</taxon>
        <taxon>Methylophilaceae</taxon>
        <taxon>Novimethylophilus</taxon>
    </lineage>
</organism>
<dbReference type="InterPro" id="IPR010131">
    <property type="entry name" value="MdtP/NodT-like"/>
</dbReference>
<keyword evidence="4" id="KW-1185">Reference proteome</keyword>